<dbReference type="Proteomes" id="UP000814033">
    <property type="component" value="Unassembled WGS sequence"/>
</dbReference>
<dbReference type="EMBL" id="MU276384">
    <property type="protein sequence ID" value="KAI0038947.1"/>
    <property type="molecule type" value="Genomic_DNA"/>
</dbReference>
<gene>
    <name evidence="1" type="ORF">FA95DRAFT_1122418</name>
</gene>
<evidence type="ECO:0000313" key="2">
    <source>
        <dbReference type="Proteomes" id="UP000814033"/>
    </source>
</evidence>
<organism evidence="1 2">
    <name type="scientific">Auriscalpium vulgare</name>
    <dbReference type="NCBI Taxonomy" id="40419"/>
    <lineage>
        <taxon>Eukaryota</taxon>
        <taxon>Fungi</taxon>
        <taxon>Dikarya</taxon>
        <taxon>Basidiomycota</taxon>
        <taxon>Agaricomycotina</taxon>
        <taxon>Agaricomycetes</taxon>
        <taxon>Russulales</taxon>
        <taxon>Auriscalpiaceae</taxon>
        <taxon>Auriscalpium</taxon>
    </lineage>
</organism>
<proteinExistence type="predicted"/>
<name>A0ACB8R4Y7_9AGAM</name>
<protein>
    <submittedName>
        <fullName evidence="1">Uncharacterized protein</fullName>
    </submittedName>
</protein>
<reference evidence="1" key="2">
    <citation type="journal article" date="2022" name="New Phytol.">
        <title>Evolutionary transition to the ectomycorrhizal habit in the genomes of a hyperdiverse lineage of mushroom-forming fungi.</title>
        <authorList>
            <person name="Looney B."/>
            <person name="Miyauchi S."/>
            <person name="Morin E."/>
            <person name="Drula E."/>
            <person name="Courty P.E."/>
            <person name="Kohler A."/>
            <person name="Kuo A."/>
            <person name="LaButti K."/>
            <person name="Pangilinan J."/>
            <person name="Lipzen A."/>
            <person name="Riley R."/>
            <person name="Andreopoulos W."/>
            <person name="He G."/>
            <person name="Johnson J."/>
            <person name="Nolan M."/>
            <person name="Tritt A."/>
            <person name="Barry K.W."/>
            <person name="Grigoriev I.V."/>
            <person name="Nagy L.G."/>
            <person name="Hibbett D."/>
            <person name="Henrissat B."/>
            <person name="Matheny P.B."/>
            <person name="Labbe J."/>
            <person name="Martin F.M."/>
        </authorList>
    </citation>
    <scope>NUCLEOTIDE SEQUENCE</scope>
    <source>
        <strain evidence="1">FP105234-sp</strain>
    </source>
</reference>
<evidence type="ECO:0000313" key="1">
    <source>
        <dbReference type="EMBL" id="KAI0038947.1"/>
    </source>
</evidence>
<comment type="caution">
    <text evidence="1">The sequence shown here is derived from an EMBL/GenBank/DDBJ whole genome shotgun (WGS) entry which is preliminary data.</text>
</comment>
<sequence length="245" mass="27252">MRRLAHVLQLPCPLVECIANSFYSCPETVYESASLSHWRKSSCSTLERRWLINSFMKTVVKKSLVGPWTTLPIHTESSATRSLRSPSPFCPSPSSLPILMLYIGKCPPSARVISVSSSSRRLLDADDVQHAGGLSTEEGRMDSIGARGLVPRNSQDSPRRRPCPYCGKNLTDLTRHINAVHLGKKPYHCTFPGCGKTFAFSASRHKKTHSFPKATADDSSKGDTAFRTDKEYRRVTTRDCLRTPP</sequence>
<accession>A0ACB8R4Y7</accession>
<keyword evidence="2" id="KW-1185">Reference proteome</keyword>
<reference evidence="1" key="1">
    <citation type="submission" date="2021-02" db="EMBL/GenBank/DDBJ databases">
        <authorList>
            <consortium name="DOE Joint Genome Institute"/>
            <person name="Ahrendt S."/>
            <person name="Looney B.P."/>
            <person name="Miyauchi S."/>
            <person name="Morin E."/>
            <person name="Drula E."/>
            <person name="Courty P.E."/>
            <person name="Chicoki N."/>
            <person name="Fauchery L."/>
            <person name="Kohler A."/>
            <person name="Kuo A."/>
            <person name="Labutti K."/>
            <person name="Pangilinan J."/>
            <person name="Lipzen A."/>
            <person name="Riley R."/>
            <person name="Andreopoulos W."/>
            <person name="He G."/>
            <person name="Johnson J."/>
            <person name="Barry K.W."/>
            <person name="Grigoriev I.V."/>
            <person name="Nagy L."/>
            <person name="Hibbett D."/>
            <person name="Henrissat B."/>
            <person name="Matheny P.B."/>
            <person name="Labbe J."/>
            <person name="Martin F."/>
        </authorList>
    </citation>
    <scope>NUCLEOTIDE SEQUENCE</scope>
    <source>
        <strain evidence="1">FP105234-sp</strain>
    </source>
</reference>